<protein>
    <recommendedName>
        <fullName evidence="3">Dinitrogenase iron-molybdenum cofactor biosynthesis domain-containing protein</fullName>
    </recommendedName>
</protein>
<dbReference type="InterPro" id="IPR003731">
    <property type="entry name" value="Di-Nase_FeMo-co_biosynth"/>
</dbReference>
<evidence type="ECO:0000256" key="1">
    <source>
        <dbReference type="ARBA" id="ARBA00023231"/>
    </source>
</evidence>
<name>A0ABT0PII7_9GAMM</name>
<feature type="domain" description="Dinitrogenase iron-molybdenum cofactor biosynthesis" evidence="3">
    <location>
        <begin position="8"/>
        <end position="92"/>
    </location>
</feature>
<dbReference type="EMBL" id="JAMFLX010000021">
    <property type="protein sequence ID" value="MCL6271169.1"/>
    <property type="molecule type" value="Genomic_DNA"/>
</dbReference>
<dbReference type="Gene3D" id="3.30.420.130">
    <property type="entry name" value="Dinitrogenase iron-molybdenum cofactor biosynthesis domain"/>
    <property type="match status" value="1"/>
</dbReference>
<dbReference type="RefSeq" id="WP_249700575.1">
    <property type="nucleotide sequence ID" value="NZ_JAMFLX010000021.1"/>
</dbReference>
<feature type="region of interest" description="Disordered" evidence="2">
    <location>
        <begin position="106"/>
        <end position="152"/>
    </location>
</feature>
<evidence type="ECO:0000313" key="4">
    <source>
        <dbReference type="EMBL" id="MCL6271169.1"/>
    </source>
</evidence>
<keyword evidence="5" id="KW-1185">Reference proteome</keyword>
<organism evidence="4 5">
    <name type="scientific">Parendozoicomonas callyspongiae</name>
    <dbReference type="NCBI Taxonomy" id="2942213"/>
    <lineage>
        <taxon>Bacteria</taxon>
        <taxon>Pseudomonadati</taxon>
        <taxon>Pseudomonadota</taxon>
        <taxon>Gammaproteobacteria</taxon>
        <taxon>Oceanospirillales</taxon>
        <taxon>Endozoicomonadaceae</taxon>
        <taxon>Parendozoicomonas</taxon>
    </lineage>
</organism>
<sequence length="152" mass="17163">MITVVPVDENKISDHFSKAEEFVFLNEKGEQVKRMANPVLNAEGCPGRAKRFLVELLTVANPDRIVVRDLGGCMLRKLLAADFKVYKTNARSLFEDLNENLFPMTDPEQAHTPGHKHKHEHGKEGGCCGKHKHDHEHHGKHQHRHGGCGCHH</sequence>
<evidence type="ECO:0000256" key="2">
    <source>
        <dbReference type="SAM" id="MobiDB-lite"/>
    </source>
</evidence>
<dbReference type="Pfam" id="PF02579">
    <property type="entry name" value="Nitro_FeMo-Co"/>
    <property type="match status" value="1"/>
</dbReference>
<keyword evidence="1" id="KW-0535">Nitrogen fixation</keyword>
<reference evidence="4 5" key="1">
    <citation type="submission" date="2022-05" db="EMBL/GenBank/DDBJ databases">
        <authorList>
            <person name="Park J.-S."/>
        </authorList>
    </citation>
    <scope>NUCLEOTIDE SEQUENCE [LARGE SCALE GENOMIC DNA]</scope>
    <source>
        <strain evidence="4 5">2012CJ34-2</strain>
    </source>
</reference>
<dbReference type="InterPro" id="IPR036105">
    <property type="entry name" value="DiNase_FeMo-co_biosyn_sf"/>
</dbReference>
<comment type="caution">
    <text evidence="4">The sequence shown here is derived from an EMBL/GenBank/DDBJ whole genome shotgun (WGS) entry which is preliminary data.</text>
</comment>
<gene>
    <name evidence="4" type="ORF">M3P05_14680</name>
</gene>
<dbReference type="SUPFAM" id="SSF53146">
    <property type="entry name" value="Nitrogenase accessory factor-like"/>
    <property type="match status" value="1"/>
</dbReference>
<evidence type="ECO:0000259" key="3">
    <source>
        <dbReference type="Pfam" id="PF02579"/>
    </source>
</evidence>
<evidence type="ECO:0000313" key="5">
    <source>
        <dbReference type="Proteomes" id="UP001203338"/>
    </source>
</evidence>
<accession>A0ABT0PII7</accession>
<feature type="compositionally biased region" description="Basic residues" evidence="2">
    <location>
        <begin position="129"/>
        <end position="152"/>
    </location>
</feature>
<dbReference type="Proteomes" id="UP001203338">
    <property type="component" value="Unassembled WGS sequence"/>
</dbReference>
<proteinExistence type="predicted"/>